<evidence type="ECO:0000256" key="2">
    <source>
        <dbReference type="SAM" id="MobiDB-lite"/>
    </source>
</evidence>
<sequence>MEGARQYLHSRQPKTKAGRFTASSSSSRGKGKPAAKPSAKKPTPVDNDSDYDMPGLQDISDSGESGVDMPALSNSDDEMPKLEPVSDSDDENDSEESLPGLQEATDSEEDDSDDLSSDDGPIPDMVEVIESQSEAFTDDSDDGMPNLSLSSDGEAQARDRELKIVLSPPRTYLETTEKPPVWRPVLTAKEDAFIQAAQDQANVSAENLAQRLLDSQTQITILRTGLKTIERAQSQASTKAGDIRRRIEKLRHQKKKPNAFRREMSAEESKATDIANEIRKYQSQHDSMKSRLEQTISECQHIESLQRLSESMKDEAGLVCLELFEKVVAYGGEKGVKLAVLSKGLLYSTGWITTIQAPQSRVFLRGPNGHYPFDIALDLIEGGEPASYPIDILQKKCADVHIPPPVIKEIRRKLEHYYRARIQQGGMHWEEFVDLMAAKGFQEGQPQGDQVNFGPPVPTRRRPNVLLPKPRCVMHLTQQMLLELDILLLKNWGWTYADAEATLAKDKRKPPFGHRRDGWGTLVVPFQDALRHQEKLEDWIVDTAIRRVKVVGYGDDQAVRSVGAWSAAMRQNYSVDVWQEDEDE</sequence>
<evidence type="ECO:0000256" key="1">
    <source>
        <dbReference type="SAM" id="Coils"/>
    </source>
</evidence>
<dbReference type="EMBL" id="KN880482">
    <property type="protein sequence ID" value="KIY69531.1"/>
    <property type="molecule type" value="Genomic_DNA"/>
</dbReference>
<name>A0A0D7BIQ7_9AGAR</name>
<proteinExistence type="predicted"/>
<keyword evidence="1" id="KW-0175">Coiled coil</keyword>
<dbReference type="AlphaFoldDB" id="A0A0D7BIQ7"/>
<keyword evidence="4" id="KW-1185">Reference proteome</keyword>
<organism evidence="3 4">
    <name type="scientific">Cylindrobasidium torrendii FP15055 ss-10</name>
    <dbReference type="NCBI Taxonomy" id="1314674"/>
    <lineage>
        <taxon>Eukaryota</taxon>
        <taxon>Fungi</taxon>
        <taxon>Dikarya</taxon>
        <taxon>Basidiomycota</taxon>
        <taxon>Agaricomycotina</taxon>
        <taxon>Agaricomycetes</taxon>
        <taxon>Agaricomycetidae</taxon>
        <taxon>Agaricales</taxon>
        <taxon>Marasmiineae</taxon>
        <taxon>Physalacriaceae</taxon>
        <taxon>Cylindrobasidium</taxon>
    </lineage>
</organism>
<feature type="compositionally biased region" description="Acidic residues" evidence="2">
    <location>
        <begin position="105"/>
        <end position="117"/>
    </location>
</feature>
<protein>
    <submittedName>
        <fullName evidence="3">Uncharacterized protein</fullName>
    </submittedName>
</protein>
<accession>A0A0D7BIQ7</accession>
<gene>
    <name evidence="3" type="ORF">CYLTODRAFT_420591</name>
</gene>
<feature type="region of interest" description="Disordered" evidence="2">
    <location>
        <begin position="1"/>
        <end position="156"/>
    </location>
</feature>
<dbReference type="Proteomes" id="UP000054007">
    <property type="component" value="Unassembled WGS sequence"/>
</dbReference>
<feature type="coiled-coil region" evidence="1">
    <location>
        <begin position="264"/>
        <end position="298"/>
    </location>
</feature>
<evidence type="ECO:0000313" key="3">
    <source>
        <dbReference type="EMBL" id="KIY69531.1"/>
    </source>
</evidence>
<feature type="compositionally biased region" description="Acidic residues" evidence="2">
    <location>
        <begin position="86"/>
        <end position="96"/>
    </location>
</feature>
<feature type="compositionally biased region" description="Low complexity" evidence="2">
    <location>
        <begin position="32"/>
        <end position="42"/>
    </location>
</feature>
<evidence type="ECO:0000313" key="4">
    <source>
        <dbReference type="Proteomes" id="UP000054007"/>
    </source>
</evidence>
<reference evidence="3 4" key="1">
    <citation type="journal article" date="2015" name="Fungal Genet. Biol.">
        <title>Evolution of novel wood decay mechanisms in Agaricales revealed by the genome sequences of Fistulina hepatica and Cylindrobasidium torrendii.</title>
        <authorList>
            <person name="Floudas D."/>
            <person name="Held B.W."/>
            <person name="Riley R."/>
            <person name="Nagy L.G."/>
            <person name="Koehler G."/>
            <person name="Ransdell A.S."/>
            <person name="Younus H."/>
            <person name="Chow J."/>
            <person name="Chiniquy J."/>
            <person name="Lipzen A."/>
            <person name="Tritt A."/>
            <person name="Sun H."/>
            <person name="Haridas S."/>
            <person name="LaButti K."/>
            <person name="Ohm R.A."/>
            <person name="Kues U."/>
            <person name="Blanchette R.A."/>
            <person name="Grigoriev I.V."/>
            <person name="Minto R.E."/>
            <person name="Hibbett D.S."/>
        </authorList>
    </citation>
    <scope>NUCLEOTIDE SEQUENCE [LARGE SCALE GENOMIC DNA]</scope>
    <source>
        <strain evidence="3 4">FP15055 ss-10</strain>
    </source>
</reference>